<proteinExistence type="predicted"/>
<reference evidence="3 4" key="1">
    <citation type="submission" date="2024-10" db="EMBL/GenBank/DDBJ databases">
        <title>Updated reference genomes for cyclostephanoid diatoms.</title>
        <authorList>
            <person name="Roberts W.R."/>
            <person name="Alverson A.J."/>
        </authorList>
    </citation>
    <scope>NUCLEOTIDE SEQUENCE [LARGE SCALE GENOMIC DNA]</scope>
    <source>
        <strain evidence="3 4">AJA276-08</strain>
    </source>
</reference>
<name>A0ABD3R0X7_9STRA</name>
<gene>
    <name evidence="3" type="ORF">ACHAW5_009437</name>
</gene>
<feature type="region of interest" description="Disordered" evidence="1">
    <location>
        <begin position="1063"/>
        <end position="1090"/>
    </location>
</feature>
<keyword evidence="2" id="KW-0472">Membrane</keyword>
<evidence type="ECO:0000313" key="4">
    <source>
        <dbReference type="Proteomes" id="UP001530315"/>
    </source>
</evidence>
<keyword evidence="2" id="KW-1133">Transmembrane helix</keyword>
<keyword evidence="4" id="KW-1185">Reference proteome</keyword>
<feature type="region of interest" description="Disordered" evidence="1">
    <location>
        <begin position="322"/>
        <end position="360"/>
    </location>
</feature>
<evidence type="ECO:0000256" key="2">
    <source>
        <dbReference type="SAM" id="Phobius"/>
    </source>
</evidence>
<evidence type="ECO:0000256" key="1">
    <source>
        <dbReference type="SAM" id="MobiDB-lite"/>
    </source>
</evidence>
<dbReference type="EMBL" id="JALLAZ020000032">
    <property type="protein sequence ID" value="KAL3805431.1"/>
    <property type="molecule type" value="Genomic_DNA"/>
</dbReference>
<feature type="compositionally biased region" description="Low complexity" evidence="1">
    <location>
        <begin position="1185"/>
        <end position="1203"/>
    </location>
</feature>
<keyword evidence="2" id="KW-0812">Transmembrane</keyword>
<dbReference type="AlphaFoldDB" id="A0ABD3R0X7"/>
<sequence length="1203" mass="128040">MTSESPPGMKKMTAGRVGTATTVAPSRRLRLPLPLATSSPSAAAAAIVVLVAAACLVAPSSVSAQASDQIRPFGYQSDSTHSVEFRAKRRGEKADPYGYPLLDPSSYVGQVQYDPLHHALYVVGQTYGSGSGVFDGVDVYDQSVEMAEIQDVSGGTGDDPLWWEDMATGLRPHMGDPGVPDHGPWNGDCYYAVLALPMSGPGEAADGGGVDNSPGGEDSGGIADVHRVKLLHSRRFGTELASEGCSALDVLMPTMLDDASAMMDAFEGGMGPHHGIGGYFHEFDQAPPPTTPPPSPAVVDPLEEVQQPTAPDDVTDLGLPAPTSPPFTNPLGQSTNPPFGGGRRDIRRSLQDVPDDSVPPQEYVRTRSVRLLMAGHVETPVTGVGYVAEDLALGDGDFSSTSSAYAFAQQVDIRLPAGDLEYSAVAEDVEQFDAGEYENLDYVLHTYGKEEDELAQELEKDFKVDVPREDFLKIVTSGVESRALLSDGLMSTMGTVYPVSLVADATTKSHYYVAMLASEGGDANENHPQGADGSEGVLNRDYTIGDGAAQRAWTDYPETGIDDGTGDHFGFFGRPNFGGPPYRVILRKMSIEVADLSVLTPSEINLSGESMDGNFIAMRHTWMEEFAPDSGEDVRPTGLLFAPGGATDGAGDVLIMVGTTSGRGSAFGTTDDGGLFSESDAGSSAQSGEDLDGFIAKIRADTGAFAGGLELDINTNTFVNRESKRIASNPGRVDIVTGVCAKPLRAMGILQEKMDYVYVVGSTSAVVEGVADVRNDEFLSKYPVKEGSENETMEAFLMKIDLSTMNTVWTVQVGAIVPGDDKQKGSALGYGCAVTRDGEDVYLTGLVKENGVVTDFSYLDALEGVEDRRSGGGTDVFVSSYKTSDGTRTFLKQVGSTRDDYPSRGNGGITTDRLGNAIITGNTRGSLMRSRSKAEFIYGPFGEDAAMEIFIMSLDRLTSDHIPIAADTTKEPEQPPEETVLETETEPTSDTDSASGNADPVSEPASSTQDSKKTNGALVGIIAVASVFIVLSVVATAVVIRRIKKSKRNEAEVIGNSTNLHEVRRQSGDNVPPRSAWRRHHANNPMKDFDPDIKVEVRNSASGGWHGAYDNEHVSSIDFGVPGDDIAEKSLFMEDDVQQIEDSLENYVIGETNNDVSDEELIKAYNEAMAVEIEPESPEVEFAMSGVGSQTSSGESSETKSVV</sequence>
<feature type="region of interest" description="Disordered" evidence="1">
    <location>
        <begin position="1183"/>
        <end position="1203"/>
    </location>
</feature>
<comment type="caution">
    <text evidence="3">The sequence shown here is derived from an EMBL/GenBank/DDBJ whole genome shotgun (WGS) entry which is preliminary data.</text>
</comment>
<protein>
    <submittedName>
        <fullName evidence="3">Uncharacterized protein</fullName>
    </submittedName>
</protein>
<feature type="transmembrane region" description="Helical" evidence="2">
    <location>
        <begin position="1017"/>
        <end position="1040"/>
    </location>
</feature>
<organism evidence="3 4">
    <name type="scientific">Stephanodiscus triporus</name>
    <dbReference type="NCBI Taxonomy" id="2934178"/>
    <lineage>
        <taxon>Eukaryota</taxon>
        <taxon>Sar</taxon>
        <taxon>Stramenopiles</taxon>
        <taxon>Ochrophyta</taxon>
        <taxon>Bacillariophyta</taxon>
        <taxon>Coscinodiscophyceae</taxon>
        <taxon>Thalassiosirophycidae</taxon>
        <taxon>Stephanodiscales</taxon>
        <taxon>Stephanodiscaceae</taxon>
        <taxon>Stephanodiscus</taxon>
    </lineage>
</organism>
<feature type="compositionally biased region" description="Acidic residues" evidence="1">
    <location>
        <begin position="974"/>
        <end position="989"/>
    </location>
</feature>
<accession>A0ABD3R0X7</accession>
<dbReference type="Proteomes" id="UP001530315">
    <property type="component" value="Unassembled WGS sequence"/>
</dbReference>
<evidence type="ECO:0000313" key="3">
    <source>
        <dbReference type="EMBL" id="KAL3805431.1"/>
    </source>
</evidence>
<feature type="region of interest" description="Disordered" evidence="1">
    <location>
        <begin position="966"/>
        <end position="1012"/>
    </location>
</feature>